<comment type="caution">
    <text evidence="6">The sequence shown here is derived from an EMBL/GenBank/DDBJ whole genome shotgun (WGS) entry which is preliminary data.</text>
</comment>
<dbReference type="CDD" id="cd17281">
    <property type="entry name" value="RMtype1_S_HpyAXIII_TRD1-CR1_like"/>
    <property type="match status" value="1"/>
</dbReference>
<keyword evidence="3" id="KW-0238">DNA-binding</keyword>
<dbReference type="InterPro" id="IPR051212">
    <property type="entry name" value="Type-I_RE_S_subunit"/>
</dbReference>
<dbReference type="Proteomes" id="UP000216475">
    <property type="component" value="Unassembled WGS sequence"/>
</dbReference>
<proteinExistence type="inferred from homology"/>
<evidence type="ECO:0000313" key="6">
    <source>
        <dbReference type="EMBL" id="PAE07431.1"/>
    </source>
</evidence>
<keyword evidence="6" id="KW-0255">Endonuclease</keyword>
<dbReference type="GO" id="GO:0004519">
    <property type="term" value="F:endonuclease activity"/>
    <property type="evidence" value="ECO:0007669"/>
    <property type="project" value="UniProtKB-KW"/>
</dbReference>
<dbReference type="EMBL" id="NPBH01000049">
    <property type="protein sequence ID" value="PAE07431.1"/>
    <property type="molecule type" value="Genomic_DNA"/>
</dbReference>
<evidence type="ECO:0000256" key="2">
    <source>
        <dbReference type="ARBA" id="ARBA00022747"/>
    </source>
</evidence>
<evidence type="ECO:0000256" key="4">
    <source>
        <dbReference type="ARBA" id="ARBA00038652"/>
    </source>
</evidence>
<dbReference type="Gene3D" id="3.90.220.20">
    <property type="entry name" value="DNA methylase specificity domains"/>
    <property type="match status" value="2"/>
</dbReference>
<name>A0A268HC36_9BACI</name>
<evidence type="ECO:0000259" key="5">
    <source>
        <dbReference type="Pfam" id="PF01420"/>
    </source>
</evidence>
<evidence type="ECO:0000313" key="7">
    <source>
        <dbReference type="Proteomes" id="UP000216475"/>
    </source>
</evidence>
<gene>
    <name evidence="6" type="ORF">CHI12_11590</name>
</gene>
<keyword evidence="2" id="KW-0680">Restriction system</keyword>
<evidence type="ECO:0000256" key="1">
    <source>
        <dbReference type="ARBA" id="ARBA00010923"/>
    </source>
</evidence>
<dbReference type="Pfam" id="PF01420">
    <property type="entry name" value="Methylase_S"/>
    <property type="match status" value="2"/>
</dbReference>
<sequence>MIKANFMDELLDGVDVEWKTISEIFHLRNGYTPSKSKKEYWEDGTIPWFRMEDIRVNGKILNNSLQKVSKSAVKAGKLFPANSIIIATSATIGEHALITVPYLSNQRFTNLSLKEDYIEIFDINFLFYYCFLLADWCKKNTTVSSFASVDMDGFRKFEFPIPCPDNPEKSLAIQAKIVRILDDFKMLTAELTAELALELTSRKKQYNYYRDKLFTFEEGEVEWKSLGEVAKFRRGSFPQPYGKDEWYDGDGAMPFVQVVDVGEDMRLVQNTKNKISKLAQPKSVFVKEGTVIVTLQGSIGRVAITQYDCYVDRTLAIFESFLVKINKKYFAYQLQAKFAIEKDKARGSTIKTITKEEFTKFLIPIPPLTEQERIVSILDKFDALTISITEGLPREIELREKQYEYYRNMLLSFPKEEV</sequence>
<dbReference type="AlphaFoldDB" id="A0A268HC36"/>
<accession>A0A268HC36</accession>
<dbReference type="PANTHER" id="PTHR43140:SF1">
    <property type="entry name" value="TYPE I RESTRICTION ENZYME ECOKI SPECIFICITY SUBUNIT"/>
    <property type="match status" value="1"/>
</dbReference>
<keyword evidence="6" id="KW-0540">Nuclease</keyword>
<feature type="domain" description="Type I restriction modification DNA specificity" evidence="5">
    <location>
        <begin position="221"/>
        <end position="397"/>
    </location>
</feature>
<dbReference type="GO" id="GO:0003677">
    <property type="term" value="F:DNA binding"/>
    <property type="evidence" value="ECO:0007669"/>
    <property type="project" value="UniProtKB-KW"/>
</dbReference>
<feature type="domain" description="Type I restriction modification DNA specificity" evidence="5">
    <location>
        <begin position="15"/>
        <end position="199"/>
    </location>
</feature>
<dbReference type="InterPro" id="IPR044946">
    <property type="entry name" value="Restrct_endonuc_typeI_TRD_sf"/>
</dbReference>
<dbReference type="InterPro" id="IPR000055">
    <property type="entry name" value="Restrct_endonuc_typeI_TRD"/>
</dbReference>
<dbReference type="RefSeq" id="WP_095270854.1">
    <property type="nucleotide sequence ID" value="NZ_NPBH01000049.1"/>
</dbReference>
<dbReference type="CDD" id="cd17270">
    <property type="entry name" value="RMtype1_S_Sba223ORF3470P-TRD1-CR1_like"/>
    <property type="match status" value="1"/>
</dbReference>
<protein>
    <submittedName>
        <fullName evidence="6">Type I restriction endonuclease subunit S</fullName>
    </submittedName>
</protein>
<comment type="subunit">
    <text evidence="4">The methyltransferase is composed of M and S polypeptides.</text>
</comment>
<organism evidence="6 7">
    <name type="scientific">Terribacillus saccharophilus</name>
    <dbReference type="NCBI Taxonomy" id="361277"/>
    <lineage>
        <taxon>Bacteria</taxon>
        <taxon>Bacillati</taxon>
        <taxon>Bacillota</taxon>
        <taxon>Bacilli</taxon>
        <taxon>Bacillales</taxon>
        <taxon>Bacillaceae</taxon>
        <taxon>Terribacillus</taxon>
    </lineage>
</organism>
<comment type="similarity">
    <text evidence="1">Belongs to the type-I restriction system S methylase family.</text>
</comment>
<dbReference type="GO" id="GO:0009307">
    <property type="term" value="P:DNA restriction-modification system"/>
    <property type="evidence" value="ECO:0007669"/>
    <property type="project" value="UniProtKB-KW"/>
</dbReference>
<dbReference type="SUPFAM" id="SSF116734">
    <property type="entry name" value="DNA methylase specificity domain"/>
    <property type="match status" value="2"/>
</dbReference>
<evidence type="ECO:0000256" key="3">
    <source>
        <dbReference type="ARBA" id="ARBA00023125"/>
    </source>
</evidence>
<reference evidence="6 7" key="1">
    <citation type="submission" date="2017-07" db="EMBL/GenBank/DDBJ databases">
        <title>Isolation and whole genome analysis of endospore-forming bacteria from heroin.</title>
        <authorList>
            <person name="Kalinowski J."/>
            <person name="Ahrens B."/>
            <person name="Al-Dilaimi A."/>
            <person name="Winkler A."/>
            <person name="Wibberg D."/>
            <person name="Schleenbecker U."/>
            <person name="Ruckert C."/>
            <person name="Wolfel R."/>
            <person name="Grass G."/>
        </authorList>
    </citation>
    <scope>NUCLEOTIDE SEQUENCE [LARGE SCALE GENOMIC DNA]</scope>
    <source>
        <strain evidence="6 7">7509</strain>
    </source>
</reference>
<keyword evidence="6" id="KW-0378">Hydrolase</keyword>
<dbReference type="PANTHER" id="PTHR43140">
    <property type="entry name" value="TYPE-1 RESTRICTION ENZYME ECOKI SPECIFICITY PROTEIN"/>
    <property type="match status" value="1"/>
</dbReference>